<dbReference type="EMBL" id="QKWP01000360">
    <property type="protein sequence ID" value="RIB21458.1"/>
    <property type="molecule type" value="Genomic_DNA"/>
</dbReference>
<gene>
    <name evidence="2" type="ORF">C2G38_2176594</name>
</gene>
<comment type="caution">
    <text evidence="2">The sequence shown here is derived from an EMBL/GenBank/DDBJ whole genome shotgun (WGS) entry which is preliminary data.</text>
</comment>
<feature type="region of interest" description="Disordered" evidence="1">
    <location>
        <begin position="22"/>
        <end position="46"/>
    </location>
</feature>
<dbReference type="AlphaFoldDB" id="A0A397VHZ6"/>
<dbReference type="Proteomes" id="UP000266673">
    <property type="component" value="Unassembled WGS sequence"/>
</dbReference>
<keyword evidence="3" id="KW-1185">Reference proteome</keyword>
<accession>A0A397VHZ6</accession>
<evidence type="ECO:0000313" key="2">
    <source>
        <dbReference type="EMBL" id="RIB21458.1"/>
    </source>
</evidence>
<organism evidence="2 3">
    <name type="scientific">Gigaspora rosea</name>
    <dbReference type="NCBI Taxonomy" id="44941"/>
    <lineage>
        <taxon>Eukaryota</taxon>
        <taxon>Fungi</taxon>
        <taxon>Fungi incertae sedis</taxon>
        <taxon>Mucoromycota</taxon>
        <taxon>Glomeromycotina</taxon>
        <taxon>Glomeromycetes</taxon>
        <taxon>Diversisporales</taxon>
        <taxon>Gigasporaceae</taxon>
        <taxon>Gigaspora</taxon>
    </lineage>
</organism>
<reference evidence="2 3" key="1">
    <citation type="submission" date="2018-06" db="EMBL/GenBank/DDBJ databases">
        <title>Comparative genomics reveals the genomic features of Rhizophagus irregularis, R. cerebriforme, R. diaphanum and Gigaspora rosea, and their symbiotic lifestyle signature.</title>
        <authorList>
            <person name="Morin E."/>
            <person name="San Clemente H."/>
            <person name="Chen E.C.H."/>
            <person name="De La Providencia I."/>
            <person name="Hainaut M."/>
            <person name="Kuo A."/>
            <person name="Kohler A."/>
            <person name="Murat C."/>
            <person name="Tang N."/>
            <person name="Roy S."/>
            <person name="Loubradou J."/>
            <person name="Henrissat B."/>
            <person name="Grigoriev I.V."/>
            <person name="Corradi N."/>
            <person name="Roux C."/>
            <person name="Martin F.M."/>
        </authorList>
    </citation>
    <scope>NUCLEOTIDE SEQUENCE [LARGE SCALE GENOMIC DNA]</scope>
    <source>
        <strain evidence="2 3">DAOM 194757</strain>
    </source>
</reference>
<name>A0A397VHZ6_9GLOM</name>
<sequence length="59" mass="7003">MVFIGIAMVKWKRLEKENNILELEKEPQDSEDTEEPEDIQENETVIDLQSALDNVDRWQ</sequence>
<feature type="compositionally biased region" description="Acidic residues" evidence="1">
    <location>
        <begin position="29"/>
        <end position="41"/>
    </location>
</feature>
<protein>
    <submittedName>
        <fullName evidence="2">Uncharacterized protein</fullName>
    </submittedName>
</protein>
<proteinExistence type="predicted"/>
<evidence type="ECO:0000313" key="3">
    <source>
        <dbReference type="Proteomes" id="UP000266673"/>
    </source>
</evidence>
<evidence type="ECO:0000256" key="1">
    <source>
        <dbReference type="SAM" id="MobiDB-lite"/>
    </source>
</evidence>